<protein>
    <submittedName>
        <fullName evidence="1">Uncharacterized protein</fullName>
    </submittedName>
</protein>
<accession>A0A8S5LH95</accession>
<organism evidence="1">
    <name type="scientific">Siphoviridae sp. ctxZP4</name>
    <dbReference type="NCBI Taxonomy" id="2823611"/>
    <lineage>
        <taxon>Viruses</taxon>
        <taxon>Duplodnaviria</taxon>
        <taxon>Heunggongvirae</taxon>
        <taxon>Uroviricota</taxon>
        <taxon>Caudoviricetes</taxon>
    </lineage>
</organism>
<dbReference type="EMBL" id="BK014718">
    <property type="protein sequence ID" value="DAD69314.1"/>
    <property type="molecule type" value="Genomic_DNA"/>
</dbReference>
<sequence length="158" mass="18512">MLKKLYFHTYEGRSYDFDIVATAKVDKPNFTEWIVQVDTDNELGVHEVQASTDDCTFDIVGDDSLIVWELPPIEEDNPIEPEPAEYEIVEPRTDKWTINVKSNVDYIENWSVRGKIRWTEDGSLEILKDNGYRVRLSGYIREFEVDDENQVITARYKN</sequence>
<evidence type="ECO:0000313" key="1">
    <source>
        <dbReference type="EMBL" id="DAD69314.1"/>
    </source>
</evidence>
<name>A0A8S5LH95_9CAUD</name>
<reference evidence="1" key="1">
    <citation type="journal article" date="2021" name="Proc. Natl. Acad. Sci. U.S.A.">
        <title>A Catalog of Tens of Thousands of Viruses from Human Metagenomes Reveals Hidden Associations with Chronic Diseases.</title>
        <authorList>
            <person name="Tisza M.J."/>
            <person name="Buck C.B."/>
        </authorList>
    </citation>
    <scope>NUCLEOTIDE SEQUENCE</scope>
    <source>
        <strain evidence="1">CtxZP4</strain>
    </source>
</reference>
<proteinExistence type="predicted"/>